<evidence type="ECO:0000313" key="3">
    <source>
        <dbReference type="Proteomes" id="UP000019678"/>
    </source>
</evidence>
<name>A0A017T4Z8_9BACT</name>
<proteinExistence type="predicted"/>
<feature type="signal peptide" evidence="1">
    <location>
        <begin position="1"/>
        <end position="27"/>
    </location>
</feature>
<keyword evidence="3" id="KW-1185">Reference proteome</keyword>
<reference evidence="2 3" key="1">
    <citation type="submission" date="2013-05" db="EMBL/GenBank/DDBJ databases">
        <title>Genome assembly of Chondromyces apiculatus DSM 436.</title>
        <authorList>
            <person name="Sharma G."/>
            <person name="Khatri I."/>
            <person name="Kaur C."/>
            <person name="Mayilraj S."/>
            <person name="Subramanian S."/>
        </authorList>
    </citation>
    <scope>NUCLEOTIDE SEQUENCE [LARGE SCALE GENOMIC DNA]</scope>
    <source>
        <strain evidence="2 3">DSM 436</strain>
    </source>
</reference>
<dbReference type="Proteomes" id="UP000019678">
    <property type="component" value="Unassembled WGS sequence"/>
</dbReference>
<keyword evidence="1" id="KW-0732">Signal</keyword>
<dbReference type="AlphaFoldDB" id="A0A017T4Z8"/>
<feature type="chain" id="PRO_5001496332" description="Outer membrane protein beta-barrel domain-containing protein" evidence="1">
    <location>
        <begin position="28"/>
        <end position="195"/>
    </location>
</feature>
<accession>A0A017T4Z8</accession>
<gene>
    <name evidence="2" type="ORF">CAP_5159</name>
</gene>
<evidence type="ECO:0008006" key="4">
    <source>
        <dbReference type="Google" id="ProtNLM"/>
    </source>
</evidence>
<sequence>METSMPRVALATPLAVALMLVTSVASADIVIGAEADLAIPVGDSSDDLSVGYGFLGRFGIALGVGPIEITPEIGGGYQAFPVDELAVYTGAHLESAREGTAGLGRAFVGGRVALDKDISPAVYARVGLGYMSTPGDDYFGPTLGGGLALEFRYIPLLNLGVHVGYDSLILGENEAGVDVPPVQWVALGAHVALQF</sequence>
<dbReference type="EMBL" id="ASRX01000041">
    <property type="protein sequence ID" value="EYF03895.1"/>
    <property type="molecule type" value="Genomic_DNA"/>
</dbReference>
<evidence type="ECO:0000256" key="1">
    <source>
        <dbReference type="SAM" id="SignalP"/>
    </source>
</evidence>
<comment type="caution">
    <text evidence="2">The sequence shown here is derived from an EMBL/GenBank/DDBJ whole genome shotgun (WGS) entry which is preliminary data.</text>
</comment>
<evidence type="ECO:0000313" key="2">
    <source>
        <dbReference type="EMBL" id="EYF03895.1"/>
    </source>
</evidence>
<protein>
    <recommendedName>
        <fullName evidence="4">Outer membrane protein beta-barrel domain-containing protein</fullName>
    </recommendedName>
</protein>
<organism evidence="2 3">
    <name type="scientific">Chondromyces apiculatus DSM 436</name>
    <dbReference type="NCBI Taxonomy" id="1192034"/>
    <lineage>
        <taxon>Bacteria</taxon>
        <taxon>Pseudomonadati</taxon>
        <taxon>Myxococcota</taxon>
        <taxon>Polyangia</taxon>
        <taxon>Polyangiales</taxon>
        <taxon>Polyangiaceae</taxon>
        <taxon>Chondromyces</taxon>
    </lineage>
</organism>